<dbReference type="STRING" id="337451.A0A443PM07"/>
<evidence type="ECO:0000256" key="3">
    <source>
        <dbReference type="ARBA" id="ARBA00023326"/>
    </source>
</evidence>
<dbReference type="PRINTS" id="PR00842">
    <property type="entry name" value="GLHYDLASE14B"/>
</dbReference>
<gene>
    <name evidence="6" type="ORF">CKAN_02091400</name>
</gene>
<evidence type="ECO:0000313" key="7">
    <source>
        <dbReference type="Proteomes" id="UP000283530"/>
    </source>
</evidence>
<dbReference type="AlphaFoldDB" id="A0A443PM07"/>
<feature type="compositionally biased region" description="Low complexity" evidence="5">
    <location>
        <begin position="316"/>
        <end position="326"/>
    </location>
</feature>
<dbReference type="Pfam" id="PF01373">
    <property type="entry name" value="Glyco_hydro_14"/>
    <property type="match status" value="1"/>
</dbReference>
<feature type="compositionally biased region" description="Low complexity" evidence="5">
    <location>
        <begin position="360"/>
        <end position="374"/>
    </location>
</feature>
<proteinExistence type="inferred from homology"/>
<keyword evidence="7" id="KW-1185">Reference proteome</keyword>
<evidence type="ECO:0000256" key="5">
    <source>
        <dbReference type="SAM" id="MobiDB-lite"/>
    </source>
</evidence>
<dbReference type="PANTHER" id="PTHR31352:SF47">
    <property type="entry name" value="BETA-AMYLASE 7"/>
    <property type="match status" value="1"/>
</dbReference>
<keyword evidence="4" id="KW-0326">Glycosidase</keyword>
<dbReference type="PRINTS" id="PR00750">
    <property type="entry name" value="BETAAMYLASE"/>
</dbReference>
<dbReference type="Proteomes" id="UP000283530">
    <property type="component" value="Unassembled WGS sequence"/>
</dbReference>
<evidence type="ECO:0000256" key="2">
    <source>
        <dbReference type="ARBA" id="ARBA00023277"/>
    </source>
</evidence>
<dbReference type="EC" id="3.2.1.2" evidence="4"/>
<dbReference type="InterPro" id="IPR001554">
    <property type="entry name" value="Glyco_hydro_14"/>
</dbReference>
<dbReference type="PANTHER" id="PTHR31352">
    <property type="entry name" value="BETA-AMYLASE 1, CHLOROPLASTIC"/>
    <property type="match status" value="1"/>
</dbReference>
<dbReference type="InterPro" id="IPR001371">
    <property type="entry name" value="Glyco_hydro_14B_pln"/>
</dbReference>
<evidence type="ECO:0000313" key="6">
    <source>
        <dbReference type="EMBL" id="RWR91742.1"/>
    </source>
</evidence>
<sequence length="463" mass="49897">MIAEAMLMTMYVFPSPHRVTEIGRSNPDIYFTDREGRRNLECLTWGIEKERVSRGRIAVELISMQSTHADPVLHFSIDQIIKQVSGIHWWYKTASHAAELAAGFYNPCNRDGYASIAAMLKKHEASLNFTCVELRTLDQHEGFPEALTDPEGLVLPVLNAAWDVSIPVASENALPCHDRDGYNKILENAKPMNDPNGRHLSAFTYLRLRPTLLERHNFSEFERFVKRMHGKQLDTLCSLQVIEFKVVRRRQQRRRAPRQWAPWHGRPWGVGALGSDMGAHGQWHGRPGRAAADDGRGGAAMGAPAASSAAEEDGRGAPALGALAPASTAERRNRRGAPVMGAPASAALDDGRTGLGRDAGQGALAAGASSPARGTSAAAGRELLDAGRGAPTWGAPAAAREGRLGRGASQGAPAAAGTMEGRRPCGCCGHCSPGGPLGRGQRTMEARVELQALWRRLALACKH</sequence>
<name>A0A443PM07_9MAGN</name>
<keyword evidence="3 4" id="KW-0624">Polysaccharide degradation</keyword>
<feature type="region of interest" description="Disordered" evidence="5">
    <location>
        <begin position="278"/>
        <end position="378"/>
    </location>
</feature>
<dbReference type="GO" id="GO:0016161">
    <property type="term" value="F:beta-amylase activity"/>
    <property type="evidence" value="ECO:0007669"/>
    <property type="project" value="UniProtKB-EC"/>
</dbReference>
<comment type="catalytic activity">
    <reaction evidence="4">
        <text>Hydrolysis of (1-&gt;4)-alpha-D-glucosidic linkages in polysaccharides so as to remove successive maltose units from the non-reducing ends of the chains.</text>
        <dbReference type="EC" id="3.2.1.2"/>
    </reaction>
</comment>
<protein>
    <recommendedName>
        <fullName evidence="4">Beta-amylase</fullName>
        <ecNumber evidence="4">3.2.1.2</ecNumber>
    </recommendedName>
</protein>
<comment type="caution">
    <text evidence="6">The sequence shown here is derived from an EMBL/GenBank/DDBJ whole genome shotgun (WGS) entry which is preliminary data.</text>
</comment>
<dbReference type="GO" id="GO:0000272">
    <property type="term" value="P:polysaccharide catabolic process"/>
    <property type="evidence" value="ECO:0007669"/>
    <property type="project" value="UniProtKB-KW"/>
</dbReference>
<organism evidence="6 7">
    <name type="scientific">Cinnamomum micranthum f. kanehirae</name>
    <dbReference type="NCBI Taxonomy" id="337451"/>
    <lineage>
        <taxon>Eukaryota</taxon>
        <taxon>Viridiplantae</taxon>
        <taxon>Streptophyta</taxon>
        <taxon>Embryophyta</taxon>
        <taxon>Tracheophyta</taxon>
        <taxon>Spermatophyta</taxon>
        <taxon>Magnoliopsida</taxon>
        <taxon>Magnoliidae</taxon>
        <taxon>Laurales</taxon>
        <taxon>Lauraceae</taxon>
        <taxon>Cinnamomum</taxon>
    </lineage>
</organism>
<comment type="similarity">
    <text evidence="1 4">Belongs to the glycosyl hydrolase 14 family.</text>
</comment>
<dbReference type="SUPFAM" id="SSF51445">
    <property type="entry name" value="(Trans)glycosidases"/>
    <property type="match status" value="1"/>
</dbReference>
<dbReference type="OrthoDB" id="1713453at2759"/>
<dbReference type="Gene3D" id="3.20.20.80">
    <property type="entry name" value="Glycosidases"/>
    <property type="match status" value="2"/>
</dbReference>
<evidence type="ECO:0000256" key="4">
    <source>
        <dbReference type="RuleBase" id="RU000509"/>
    </source>
</evidence>
<keyword evidence="4" id="KW-0378">Hydrolase</keyword>
<evidence type="ECO:0000256" key="1">
    <source>
        <dbReference type="ARBA" id="ARBA00005652"/>
    </source>
</evidence>
<dbReference type="EMBL" id="QPKB01000009">
    <property type="protein sequence ID" value="RWR91742.1"/>
    <property type="molecule type" value="Genomic_DNA"/>
</dbReference>
<reference evidence="6 7" key="1">
    <citation type="journal article" date="2019" name="Nat. Plants">
        <title>Stout camphor tree genome fills gaps in understanding of flowering plant genome evolution.</title>
        <authorList>
            <person name="Chaw S.M."/>
            <person name="Liu Y.C."/>
            <person name="Wu Y.W."/>
            <person name="Wang H.Y."/>
            <person name="Lin C.I."/>
            <person name="Wu C.S."/>
            <person name="Ke H.M."/>
            <person name="Chang L.Y."/>
            <person name="Hsu C.Y."/>
            <person name="Yang H.T."/>
            <person name="Sudianto E."/>
            <person name="Hsu M.H."/>
            <person name="Wu K.P."/>
            <person name="Wang L.N."/>
            <person name="Leebens-Mack J.H."/>
            <person name="Tsai I.J."/>
        </authorList>
    </citation>
    <scope>NUCLEOTIDE SEQUENCE [LARGE SCALE GENOMIC DNA]</scope>
    <source>
        <strain evidence="7">cv. Chaw 1501</strain>
        <tissue evidence="6">Young leaves</tissue>
    </source>
</reference>
<keyword evidence="2 4" id="KW-0119">Carbohydrate metabolism</keyword>
<accession>A0A443PM07</accession>
<dbReference type="InterPro" id="IPR017853">
    <property type="entry name" value="GH"/>
</dbReference>